<name>W7Y2L7_9BACT</name>
<dbReference type="NCBIfam" id="TIGR00738">
    <property type="entry name" value="rrf2_super"/>
    <property type="match status" value="1"/>
</dbReference>
<dbReference type="PANTHER" id="PTHR33221">
    <property type="entry name" value="WINGED HELIX-TURN-HELIX TRANSCRIPTIONAL REGULATOR, RRF2 FAMILY"/>
    <property type="match status" value="1"/>
</dbReference>
<gene>
    <name evidence="1" type="ORF">JCM21142_420</name>
</gene>
<dbReference type="PROSITE" id="PS51197">
    <property type="entry name" value="HTH_RRF2_2"/>
    <property type="match status" value="1"/>
</dbReference>
<dbReference type="Gene3D" id="1.10.10.10">
    <property type="entry name" value="Winged helix-like DNA-binding domain superfamily/Winged helix DNA-binding domain"/>
    <property type="match status" value="1"/>
</dbReference>
<dbReference type="PANTHER" id="PTHR33221:SF14">
    <property type="entry name" value="HTH-TYPE TRANSCRIPTIONAL REGULATOR AQ_268-RELATED"/>
    <property type="match status" value="1"/>
</dbReference>
<dbReference type="InterPro" id="IPR000944">
    <property type="entry name" value="Tscrpt_reg_Rrf2"/>
</dbReference>
<sequence>MLSNTCKYAVRSVIYLALNQQEDKKIGIKQISKDLDIPTPFLGKILQTLAKQKMLLSNKGPHGGFSLAIAADEITLLDIVSIIDGLDVFENCMIGMNSCQSAHENNRPCPVHDQFCEVRSQMFKLFKEETIGNITRRIKNKEDYYLL</sequence>
<dbReference type="Proteomes" id="UP000019402">
    <property type="component" value="Unassembled WGS sequence"/>
</dbReference>
<dbReference type="InterPro" id="IPR036390">
    <property type="entry name" value="WH_DNA-bd_sf"/>
</dbReference>
<keyword evidence="2" id="KW-1185">Reference proteome</keyword>
<organism evidence="1 2">
    <name type="scientific">Saccharicrinis fermentans DSM 9555 = JCM 21142</name>
    <dbReference type="NCBI Taxonomy" id="869213"/>
    <lineage>
        <taxon>Bacteria</taxon>
        <taxon>Pseudomonadati</taxon>
        <taxon>Bacteroidota</taxon>
        <taxon>Bacteroidia</taxon>
        <taxon>Marinilabiliales</taxon>
        <taxon>Marinilabiliaceae</taxon>
        <taxon>Saccharicrinis</taxon>
    </lineage>
</organism>
<evidence type="ECO:0000313" key="1">
    <source>
        <dbReference type="EMBL" id="GAF01803.1"/>
    </source>
</evidence>
<dbReference type="GO" id="GO:0005829">
    <property type="term" value="C:cytosol"/>
    <property type="evidence" value="ECO:0007669"/>
    <property type="project" value="TreeGrafter"/>
</dbReference>
<dbReference type="Pfam" id="PF02082">
    <property type="entry name" value="Rrf2"/>
    <property type="match status" value="1"/>
</dbReference>
<dbReference type="SUPFAM" id="SSF46785">
    <property type="entry name" value="Winged helix' DNA-binding domain"/>
    <property type="match status" value="1"/>
</dbReference>
<dbReference type="GO" id="GO:0003700">
    <property type="term" value="F:DNA-binding transcription factor activity"/>
    <property type="evidence" value="ECO:0007669"/>
    <property type="project" value="TreeGrafter"/>
</dbReference>
<dbReference type="EMBL" id="BAMD01000003">
    <property type="protein sequence ID" value="GAF01803.1"/>
    <property type="molecule type" value="Genomic_DNA"/>
</dbReference>
<comment type="caution">
    <text evidence="1">The sequence shown here is derived from an EMBL/GenBank/DDBJ whole genome shotgun (WGS) entry which is preliminary data.</text>
</comment>
<dbReference type="InterPro" id="IPR036388">
    <property type="entry name" value="WH-like_DNA-bd_sf"/>
</dbReference>
<proteinExistence type="predicted"/>
<accession>W7Y2L7</accession>
<dbReference type="RefSeq" id="WP_027472969.1">
    <property type="nucleotide sequence ID" value="NZ_BAMD01000003.1"/>
</dbReference>
<dbReference type="AlphaFoldDB" id="W7Y2L7"/>
<dbReference type="OrthoDB" id="9808360at2"/>
<reference evidence="1 2" key="1">
    <citation type="journal article" date="2014" name="Genome Announc.">
        <title>Draft Genome Sequence of Cytophaga fermentans JCM 21142T, a Facultative Anaerobe Isolated from Marine Mud.</title>
        <authorList>
            <person name="Starns D."/>
            <person name="Oshima K."/>
            <person name="Suda W."/>
            <person name="Iino T."/>
            <person name="Yuki M."/>
            <person name="Inoue J."/>
            <person name="Kitamura K."/>
            <person name="Iida T."/>
            <person name="Darby A."/>
            <person name="Hattori M."/>
            <person name="Ohkuma M."/>
        </authorList>
    </citation>
    <scope>NUCLEOTIDE SEQUENCE [LARGE SCALE GENOMIC DNA]</scope>
    <source>
        <strain evidence="1 2">JCM 21142</strain>
    </source>
</reference>
<evidence type="ECO:0000313" key="2">
    <source>
        <dbReference type="Proteomes" id="UP000019402"/>
    </source>
</evidence>
<protein>
    <submittedName>
        <fullName evidence="1">Iron-responsive transcriptional regulator</fullName>
    </submittedName>
</protein>
<dbReference type="eggNOG" id="COG1959">
    <property type="taxonomic scope" value="Bacteria"/>
</dbReference>
<dbReference type="STRING" id="869213.GCA_000517085_03583"/>